<evidence type="ECO:0000256" key="3">
    <source>
        <dbReference type="ARBA" id="ARBA00022729"/>
    </source>
</evidence>
<dbReference type="Gene3D" id="3.40.720.10">
    <property type="entry name" value="Alkaline Phosphatase, subunit A"/>
    <property type="match status" value="1"/>
</dbReference>
<keyword evidence="4" id="KW-0378">Hydrolase</keyword>
<dbReference type="Pfam" id="PF00884">
    <property type="entry name" value="Sulfatase"/>
    <property type="match status" value="1"/>
</dbReference>
<dbReference type="SUPFAM" id="SSF53649">
    <property type="entry name" value="Alkaline phosphatase-like"/>
    <property type="match status" value="1"/>
</dbReference>
<keyword evidence="3" id="KW-0732">Signal</keyword>
<evidence type="ECO:0000256" key="5">
    <source>
        <dbReference type="ARBA" id="ARBA00023180"/>
    </source>
</evidence>
<feature type="region of interest" description="Disordered" evidence="7">
    <location>
        <begin position="523"/>
        <end position="549"/>
    </location>
</feature>
<dbReference type="OrthoDB" id="96314at2759"/>
<protein>
    <submittedName>
        <fullName evidence="11">N-acetylglucosamine-6-sulfatase-like</fullName>
    </submittedName>
</protein>
<dbReference type="PIRSF" id="PIRSF036666">
    <property type="entry name" value="G6S"/>
    <property type="match status" value="1"/>
</dbReference>
<feature type="domain" description="Sulfatase N-terminal" evidence="9">
    <location>
        <begin position="69"/>
        <end position="414"/>
    </location>
</feature>
<dbReference type="InterPro" id="IPR012251">
    <property type="entry name" value="GlcNAc_6-SO4ase"/>
</dbReference>
<evidence type="ECO:0000256" key="7">
    <source>
        <dbReference type="SAM" id="MobiDB-lite"/>
    </source>
</evidence>
<evidence type="ECO:0000256" key="4">
    <source>
        <dbReference type="ARBA" id="ARBA00022801"/>
    </source>
</evidence>
<dbReference type="InterPro" id="IPR017850">
    <property type="entry name" value="Alkaline_phosphatase_core_sf"/>
</dbReference>
<dbReference type="GeneID" id="108680029"/>
<dbReference type="PROSITE" id="PS00149">
    <property type="entry name" value="SULFATASE_2"/>
    <property type="match status" value="1"/>
</dbReference>
<comment type="cofactor">
    <cofactor evidence="1">
        <name>Ca(2+)</name>
        <dbReference type="ChEBI" id="CHEBI:29108"/>
    </cofactor>
</comment>
<sequence length="630" mass="70655">MIAHVKRPVAPTNSQNVILHRIYLFLGLCLFTLVFYFSYIEPKKYATPEALLSSLHTPNDSSKIEKVCPNLVLFLTDDQDVVLLGAEHMTNLRELLVRQGTVLSNAYVDTPLCCPSRSSILTGRYVHNHGAINNSLEGHCSDRVWQNGPEKATLAVHLQIAGYRTFFAGKYLNQYGRAESGGPAHVPPGWHWWQGLVGNSRYYNYSLSINGSEVWHGDHPDADYLTSVIEKQALQFLASLPPKSHDLPQHEAPFFMMLSTPAPHAPFTPQPKYEDKFPDLKAPRTANFNVRNDGTKHWLLRLGEQPLREELLDKVDDIFRNRLRTLLSVDDMLKKIVESLHEKELLDDTYIIFTSDNGFHLDQFSLPYDKRQPYEFDIRVPFVIRGPGVGKGVTLPHPISNVDLAPTLLSLAGVAVPKDMDGVSLKSFLLRHEVKEGASELRSKSPSLWLGSRTLLVEHSGEGFARTDGACGHLGPGMYGCDPEFDCKCTDSWNSSFACVRQIRLVSDDAIYTSNDASVSDINIQNSSRSRLKEDQDDHSKDSGTTITHKHQKLKGRTTIYSEPGSVRTAKDVVFCRWQDQEEFVEFYDLSEDPSQLMNAAGRLSAEQLLYYHALLDALVRCSGAACHVA</sequence>
<evidence type="ECO:0000256" key="2">
    <source>
        <dbReference type="ARBA" id="ARBA00008779"/>
    </source>
</evidence>
<dbReference type="GO" id="GO:0008449">
    <property type="term" value="F:N-acetylglucosamine-6-sulfatase activity"/>
    <property type="evidence" value="ECO:0007669"/>
    <property type="project" value="InterPro"/>
</dbReference>
<feature type="compositionally biased region" description="Basic and acidic residues" evidence="7">
    <location>
        <begin position="531"/>
        <end position="542"/>
    </location>
</feature>
<evidence type="ECO:0000313" key="11">
    <source>
        <dbReference type="RefSeq" id="XP_018024283.1"/>
    </source>
</evidence>
<dbReference type="PANTHER" id="PTHR43108">
    <property type="entry name" value="N-ACETYLGLUCOSAMINE-6-SULFATASE FAMILY MEMBER"/>
    <property type="match status" value="1"/>
</dbReference>
<name>A0A8B7PDV1_HYAAZ</name>
<dbReference type="CDD" id="cd16147">
    <property type="entry name" value="G6S"/>
    <property type="match status" value="1"/>
</dbReference>
<keyword evidence="8" id="KW-1133">Transmembrane helix</keyword>
<feature type="transmembrane region" description="Helical" evidence="8">
    <location>
        <begin position="21"/>
        <end position="39"/>
    </location>
</feature>
<dbReference type="GO" id="GO:0005539">
    <property type="term" value="F:glycosaminoglycan binding"/>
    <property type="evidence" value="ECO:0007669"/>
    <property type="project" value="TreeGrafter"/>
</dbReference>
<evidence type="ECO:0000256" key="8">
    <source>
        <dbReference type="SAM" id="Phobius"/>
    </source>
</evidence>
<keyword evidence="10" id="KW-1185">Reference proteome</keyword>
<dbReference type="RefSeq" id="XP_018024283.1">
    <property type="nucleotide sequence ID" value="XM_018168794.2"/>
</dbReference>
<accession>A0A8B7PDV1</accession>
<evidence type="ECO:0000313" key="10">
    <source>
        <dbReference type="Proteomes" id="UP000694843"/>
    </source>
</evidence>
<keyword evidence="8" id="KW-0812">Transmembrane</keyword>
<dbReference type="InterPro" id="IPR024607">
    <property type="entry name" value="Sulfatase_CS"/>
</dbReference>
<dbReference type="Proteomes" id="UP000694843">
    <property type="component" value="Unplaced"/>
</dbReference>
<gene>
    <name evidence="11" type="primary">LOC108680029</name>
</gene>
<proteinExistence type="inferred from homology"/>
<organism evidence="10 11">
    <name type="scientific">Hyalella azteca</name>
    <name type="common">Amphipod</name>
    <dbReference type="NCBI Taxonomy" id="294128"/>
    <lineage>
        <taxon>Eukaryota</taxon>
        <taxon>Metazoa</taxon>
        <taxon>Ecdysozoa</taxon>
        <taxon>Arthropoda</taxon>
        <taxon>Crustacea</taxon>
        <taxon>Multicrustacea</taxon>
        <taxon>Malacostraca</taxon>
        <taxon>Eumalacostraca</taxon>
        <taxon>Peracarida</taxon>
        <taxon>Amphipoda</taxon>
        <taxon>Senticaudata</taxon>
        <taxon>Talitrida</taxon>
        <taxon>Talitroidea</taxon>
        <taxon>Hyalellidae</taxon>
        <taxon>Hyalella</taxon>
    </lineage>
</organism>
<evidence type="ECO:0000259" key="9">
    <source>
        <dbReference type="Pfam" id="PF00884"/>
    </source>
</evidence>
<dbReference type="AlphaFoldDB" id="A0A8B7PDV1"/>
<keyword evidence="5" id="KW-0325">Glycoprotein</keyword>
<reference evidence="11" key="1">
    <citation type="submission" date="2025-08" db="UniProtKB">
        <authorList>
            <consortium name="RefSeq"/>
        </authorList>
    </citation>
    <scope>IDENTIFICATION</scope>
    <source>
        <tissue evidence="11">Whole organism</tissue>
    </source>
</reference>
<evidence type="ECO:0000256" key="6">
    <source>
        <dbReference type="PIRSR" id="PIRSR036666-50"/>
    </source>
</evidence>
<dbReference type="KEGG" id="hazt:108680029"/>
<comment type="similarity">
    <text evidence="2">Belongs to the sulfatase family.</text>
</comment>
<dbReference type="InterPro" id="IPR000917">
    <property type="entry name" value="Sulfatase_N"/>
</dbReference>
<feature type="modified residue" description="3-oxoalanine (Cys)" evidence="6">
    <location>
        <position position="113"/>
    </location>
</feature>
<keyword evidence="8" id="KW-0472">Membrane</keyword>
<dbReference type="GO" id="GO:0030203">
    <property type="term" value="P:glycosaminoglycan metabolic process"/>
    <property type="evidence" value="ECO:0007669"/>
    <property type="project" value="InterPro"/>
</dbReference>
<dbReference type="PANTHER" id="PTHR43108:SF8">
    <property type="entry name" value="SD21168P"/>
    <property type="match status" value="1"/>
</dbReference>
<comment type="PTM">
    <text evidence="6">The conversion to 3-oxoalanine (also known as C-formylglycine, FGly), of a serine or cysteine residue in prokaryotes and of a cysteine residue in eukaryotes, is critical for catalytic activity.</text>
</comment>
<dbReference type="OMA" id="GHNENWL"/>
<dbReference type="PROSITE" id="PS00523">
    <property type="entry name" value="SULFATASE_1"/>
    <property type="match status" value="1"/>
</dbReference>
<evidence type="ECO:0000256" key="1">
    <source>
        <dbReference type="ARBA" id="ARBA00001913"/>
    </source>
</evidence>